<proteinExistence type="predicted"/>
<name>A0AAV4PTQ5_CAEEX</name>
<protein>
    <submittedName>
        <fullName evidence="1">Uncharacterized protein</fullName>
    </submittedName>
</protein>
<evidence type="ECO:0000313" key="2">
    <source>
        <dbReference type="Proteomes" id="UP001054945"/>
    </source>
</evidence>
<dbReference type="AlphaFoldDB" id="A0AAV4PTQ5"/>
<accession>A0AAV4PTQ5</accession>
<sequence length="254" mass="28794">MNYREHLHQNLISVSKKSLISASLRDNRPFRFCDLTLNNLRRFEKNEILRQDIDDREQLTTSREKTRAQLLNTRDTFLHKIAVIRKKYVIAETNKQPFSKLQCIEKKAEIPLHTMVPGIDQKKSDIPTAQLKFETLAMVYQRNASTCTRMVCKIGILRSWSLCLSCTSLSSCCQNGNFDGEVADVSEAGKLLLTRRGDAVILTAAAEAVTCTGLVSVFVIRQTSSSMSESNTSALVIALWSRMQWEFGLWSLLI</sequence>
<gene>
    <name evidence="1" type="ORF">CEXT_509641</name>
</gene>
<keyword evidence="2" id="KW-1185">Reference proteome</keyword>
<organism evidence="1 2">
    <name type="scientific">Caerostris extrusa</name>
    <name type="common">Bark spider</name>
    <name type="synonym">Caerostris bankana</name>
    <dbReference type="NCBI Taxonomy" id="172846"/>
    <lineage>
        <taxon>Eukaryota</taxon>
        <taxon>Metazoa</taxon>
        <taxon>Ecdysozoa</taxon>
        <taxon>Arthropoda</taxon>
        <taxon>Chelicerata</taxon>
        <taxon>Arachnida</taxon>
        <taxon>Araneae</taxon>
        <taxon>Araneomorphae</taxon>
        <taxon>Entelegynae</taxon>
        <taxon>Araneoidea</taxon>
        <taxon>Araneidae</taxon>
        <taxon>Caerostris</taxon>
    </lineage>
</organism>
<dbReference type="EMBL" id="BPLR01005142">
    <property type="protein sequence ID" value="GIY00100.1"/>
    <property type="molecule type" value="Genomic_DNA"/>
</dbReference>
<comment type="caution">
    <text evidence="1">The sequence shown here is derived from an EMBL/GenBank/DDBJ whole genome shotgun (WGS) entry which is preliminary data.</text>
</comment>
<reference evidence="1 2" key="1">
    <citation type="submission" date="2021-06" db="EMBL/GenBank/DDBJ databases">
        <title>Caerostris extrusa draft genome.</title>
        <authorList>
            <person name="Kono N."/>
            <person name="Arakawa K."/>
        </authorList>
    </citation>
    <scope>NUCLEOTIDE SEQUENCE [LARGE SCALE GENOMIC DNA]</scope>
</reference>
<evidence type="ECO:0000313" key="1">
    <source>
        <dbReference type="EMBL" id="GIY00100.1"/>
    </source>
</evidence>
<dbReference type="Proteomes" id="UP001054945">
    <property type="component" value="Unassembled WGS sequence"/>
</dbReference>